<evidence type="ECO:0000256" key="4">
    <source>
        <dbReference type="ARBA" id="ARBA00022989"/>
    </source>
</evidence>
<feature type="transmembrane region" description="Helical" evidence="7">
    <location>
        <begin position="282"/>
        <end position="305"/>
    </location>
</feature>
<evidence type="ECO:0000256" key="7">
    <source>
        <dbReference type="SAM" id="Phobius"/>
    </source>
</evidence>
<evidence type="ECO:0000313" key="9">
    <source>
        <dbReference type="EMBL" id="EGC02827.1"/>
    </source>
</evidence>
<accession>E9SD83</accession>
<dbReference type="eggNOG" id="COG0577">
    <property type="taxonomic scope" value="Bacteria"/>
</dbReference>
<feature type="transmembrane region" description="Helical" evidence="7">
    <location>
        <begin position="326"/>
        <end position="351"/>
    </location>
</feature>
<protein>
    <submittedName>
        <fullName evidence="9">Efflux ABC transporter, permease protein</fullName>
    </submittedName>
</protein>
<comment type="subcellular location">
    <subcellularLocation>
        <location evidence="1">Cell membrane</location>
        <topology evidence="1">Multi-pass membrane protein</topology>
    </subcellularLocation>
</comment>
<evidence type="ECO:0000259" key="8">
    <source>
        <dbReference type="Pfam" id="PF02687"/>
    </source>
</evidence>
<evidence type="ECO:0000256" key="6">
    <source>
        <dbReference type="ARBA" id="ARBA00038076"/>
    </source>
</evidence>
<reference evidence="9 10" key="1">
    <citation type="submission" date="2011-02" db="EMBL/GenBank/DDBJ databases">
        <authorList>
            <person name="Nelson K.E."/>
            <person name="Sutton G."/>
            <person name="Torralba M."/>
            <person name="Durkin S."/>
            <person name="Harkins D."/>
            <person name="Montgomery R."/>
            <person name="Ziemer C."/>
            <person name="Klaassens E."/>
            <person name="Ocuiv P."/>
            <person name="Morrison M."/>
        </authorList>
    </citation>
    <scope>NUCLEOTIDE SEQUENCE [LARGE SCALE GENOMIC DNA]</scope>
    <source>
        <strain evidence="9 10">8</strain>
    </source>
</reference>
<dbReference type="OrthoDB" id="9761168at2"/>
<gene>
    <name evidence="9" type="ORF">CUS_6099</name>
</gene>
<feature type="transmembrane region" description="Helical" evidence="7">
    <location>
        <begin position="445"/>
        <end position="469"/>
    </location>
</feature>
<sequence length="794" mass="88001">MARFDGMVRCGMRSILKLMWANIRRGKGSFKGIIILMMLMTFSFSGTVSNNDRLREAREQKFADAGVSDLMVNIYDDILTDEMLSSATEHPAVSSVTVNEALFFSTAVQINGEDNNMWFSLRADDGDTNVFTEDGNSFREDASLSDGEIYLPYKLRLAEGFEVGNELSLRTHSGYDEKFIIKGYYEDILTGATTMGWNYCVITPHDFDRIKSEKADKLGGESVCVLKVDWLHINAKDGISCTELRKQLSRDTDLISSANNAMTRDYFTDSIEMYSRVGTRSVGIFVMLLTIVMLITMYNSLAASIDLDRTELGILKAEGFTAGQISLVYILQYVTALTLGGIAGILVSVPACRYLIGAWKNITGIMTDTGVSYLKCGGLCAAMTAVSTVFILIATSKISRISPVRAISGNISDAHFDSRLDLPIHARPLSFFLALRQLGSRKKSYIGTVLIVTMLVYFVVSIMILAGGLDTDNLFYTIGGEIELTDMGGLNMSETDGIEAEIQKTDKNAFIEYSCRHNMLLDGESVMVHAYRAAQEVFKPEEGRAPKYDNEIMITRNVSEQLGKKIGDTITVKYKDSETDLIITGYFQTVWDFGYLSVMTTDGIKRSGLDEIYEAYIRLGDPSKREEVTDMLNEKYKGRLEASAFENSAYAEAYSKIVNTLMHSLTAAMYSVLLIFAVVIVNMVCKRAFIRERTDIGIYKAMGFTAGALRTQFAVRFTIIAVIGAALGCIISVFFSRKMITYILHVVGLTDFTSANRPLTFILPAIAISACFFAAAYISSRKVKTVEVSELISE</sequence>
<feature type="transmembrane region" description="Helical" evidence="7">
    <location>
        <begin position="667"/>
        <end position="685"/>
    </location>
</feature>
<dbReference type="InterPro" id="IPR050250">
    <property type="entry name" value="Macrolide_Exporter_MacB"/>
</dbReference>
<dbReference type="Proteomes" id="UP000004259">
    <property type="component" value="Unassembled WGS sequence"/>
</dbReference>
<keyword evidence="2" id="KW-1003">Cell membrane</keyword>
<feature type="domain" description="ABC3 transporter permease C-terminal" evidence="8">
    <location>
        <begin position="284"/>
        <end position="403"/>
    </location>
</feature>
<evidence type="ECO:0000256" key="5">
    <source>
        <dbReference type="ARBA" id="ARBA00023136"/>
    </source>
</evidence>
<keyword evidence="4 7" id="KW-1133">Transmembrane helix</keyword>
<dbReference type="GO" id="GO:0005886">
    <property type="term" value="C:plasma membrane"/>
    <property type="evidence" value="ECO:0007669"/>
    <property type="project" value="UniProtKB-SubCell"/>
</dbReference>
<keyword evidence="3 7" id="KW-0812">Transmembrane</keyword>
<keyword evidence="5 7" id="KW-0472">Membrane</keyword>
<evidence type="ECO:0000313" key="10">
    <source>
        <dbReference type="Proteomes" id="UP000004259"/>
    </source>
</evidence>
<dbReference type="AlphaFoldDB" id="E9SD83"/>
<evidence type="ECO:0000256" key="2">
    <source>
        <dbReference type="ARBA" id="ARBA00022475"/>
    </source>
</evidence>
<comment type="caution">
    <text evidence="9">The sequence shown here is derived from an EMBL/GenBank/DDBJ whole genome shotgun (WGS) entry which is preliminary data.</text>
</comment>
<dbReference type="PANTHER" id="PTHR30572">
    <property type="entry name" value="MEMBRANE COMPONENT OF TRANSPORTER-RELATED"/>
    <property type="match status" value="1"/>
</dbReference>
<comment type="similarity">
    <text evidence="6">Belongs to the ABC-4 integral membrane protein family.</text>
</comment>
<feature type="domain" description="ABC3 transporter permease C-terminal" evidence="8">
    <location>
        <begin position="670"/>
        <end position="785"/>
    </location>
</feature>
<keyword evidence="10" id="KW-1185">Reference proteome</keyword>
<dbReference type="GO" id="GO:0022857">
    <property type="term" value="F:transmembrane transporter activity"/>
    <property type="evidence" value="ECO:0007669"/>
    <property type="project" value="TreeGrafter"/>
</dbReference>
<feature type="transmembrane region" description="Helical" evidence="7">
    <location>
        <begin position="371"/>
        <end position="395"/>
    </location>
</feature>
<evidence type="ECO:0000256" key="3">
    <source>
        <dbReference type="ARBA" id="ARBA00022692"/>
    </source>
</evidence>
<dbReference type="InterPro" id="IPR003838">
    <property type="entry name" value="ABC3_permease_C"/>
</dbReference>
<feature type="transmembrane region" description="Helical" evidence="7">
    <location>
        <begin position="759"/>
        <end position="778"/>
    </location>
</feature>
<name>E9SD83_RUMAL</name>
<dbReference type="STRING" id="246199.CUS_6099"/>
<proteinExistence type="inferred from homology"/>
<dbReference type="EMBL" id="ADKM02000086">
    <property type="protein sequence ID" value="EGC02827.1"/>
    <property type="molecule type" value="Genomic_DNA"/>
</dbReference>
<organism evidence="9 10">
    <name type="scientific">Ruminococcus albus 8</name>
    <dbReference type="NCBI Taxonomy" id="246199"/>
    <lineage>
        <taxon>Bacteria</taxon>
        <taxon>Bacillati</taxon>
        <taxon>Bacillota</taxon>
        <taxon>Clostridia</taxon>
        <taxon>Eubacteriales</taxon>
        <taxon>Oscillospiraceae</taxon>
        <taxon>Ruminococcus</taxon>
    </lineage>
</organism>
<dbReference type="PANTHER" id="PTHR30572:SF4">
    <property type="entry name" value="ABC TRANSPORTER PERMEASE YTRF"/>
    <property type="match status" value="1"/>
</dbReference>
<evidence type="ECO:0000256" key="1">
    <source>
        <dbReference type="ARBA" id="ARBA00004651"/>
    </source>
</evidence>
<dbReference type="Pfam" id="PF02687">
    <property type="entry name" value="FtsX"/>
    <property type="match status" value="2"/>
</dbReference>
<feature type="transmembrane region" description="Helical" evidence="7">
    <location>
        <begin position="713"/>
        <end position="735"/>
    </location>
</feature>